<dbReference type="SUPFAM" id="SSF47616">
    <property type="entry name" value="GST C-terminal domain-like"/>
    <property type="match status" value="1"/>
</dbReference>
<dbReference type="PANTHER" id="PTHR32419:SF6">
    <property type="entry name" value="GLUTATHIONE S-TRANSFERASE OMEGA-LIKE 1-RELATED"/>
    <property type="match status" value="1"/>
</dbReference>
<organism evidence="5 6">
    <name type="scientific">Holothuria leucospilota</name>
    <name type="common">Black long sea cucumber</name>
    <name type="synonym">Mertensiothuria leucospilota</name>
    <dbReference type="NCBI Taxonomy" id="206669"/>
    <lineage>
        <taxon>Eukaryota</taxon>
        <taxon>Metazoa</taxon>
        <taxon>Echinodermata</taxon>
        <taxon>Eleutherozoa</taxon>
        <taxon>Echinozoa</taxon>
        <taxon>Holothuroidea</taxon>
        <taxon>Aspidochirotacea</taxon>
        <taxon>Aspidochirotida</taxon>
        <taxon>Holothuriidae</taxon>
        <taxon>Holothuria</taxon>
    </lineage>
</organism>
<name>A0A9Q1BIM0_HOLLE</name>
<dbReference type="InterPro" id="IPR036282">
    <property type="entry name" value="Glutathione-S-Trfase_C_sf"/>
</dbReference>
<evidence type="ECO:0000313" key="6">
    <source>
        <dbReference type="Proteomes" id="UP001152320"/>
    </source>
</evidence>
<evidence type="ECO:0000313" key="5">
    <source>
        <dbReference type="EMBL" id="KAJ8027276.1"/>
    </source>
</evidence>
<gene>
    <name evidence="5" type="ORF">HOLleu_32380</name>
</gene>
<dbReference type="GO" id="GO:0005737">
    <property type="term" value="C:cytoplasm"/>
    <property type="evidence" value="ECO:0007669"/>
    <property type="project" value="TreeGrafter"/>
</dbReference>
<comment type="caution">
    <text evidence="5">The sequence shown here is derived from an EMBL/GenBank/DDBJ whole genome shotgun (WGS) entry which is preliminary data.</text>
</comment>
<dbReference type="SFLD" id="SFLDG01206">
    <property type="entry name" value="Xi.1"/>
    <property type="match status" value="1"/>
</dbReference>
<keyword evidence="6" id="KW-1185">Reference proteome</keyword>
<dbReference type="FunFam" id="3.40.30.10:FF:000162">
    <property type="entry name" value="Glutathione S-transferase Gst3"/>
    <property type="match status" value="1"/>
</dbReference>
<dbReference type="InterPro" id="IPR010987">
    <property type="entry name" value="Glutathione-S-Trfase_C-like"/>
</dbReference>
<feature type="site" description="Lowers pKa of active site Cys" evidence="3">
    <location>
        <position position="247"/>
    </location>
</feature>
<evidence type="ECO:0000256" key="1">
    <source>
        <dbReference type="PIRSR" id="PIRSR015753-1"/>
    </source>
</evidence>
<sequence>MADDKKQSWTTSITKSGEFKRRESAFRNRITADGSSGFKAERDRYHLYVSLACPFAHRALIVRKLKGLEEIFPYTVVDWLLGENGWSFTDQKPKCTLDPVNGAKYLRELYFKADPNYDGNFTVPVVWDKKTNTIVNNESAEIIRMLNSEFNEFCGTPAQRELDLYPEALRSEIDELNSWIYPKINNGVYKSGFATSQEAYDKAVKDVFEGLDRVEEILSKKRYLTGNSITEADIRLLTSLLRFDTVYHGHFKCNKKRIIDYPNMWGFVRDLYAVDGISETVDQEHIQKCYQLSQRSINPHGILAIGPDIDFNAPHNRDKLFK</sequence>
<feature type="site" description="Lowers pKa of active site Cys" evidence="3">
    <location>
        <position position="290"/>
    </location>
</feature>
<feature type="active site" description="Nucleophile" evidence="1">
    <location>
        <position position="53"/>
    </location>
</feature>
<dbReference type="Proteomes" id="UP001152320">
    <property type="component" value="Chromosome 16"/>
</dbReference>
<feature type="binding site" evidence="2">
    <location>
        <position position="86"/>
    </location>
    <ligand>
        <name>glutathione</name>
        <dbReference type="ChEBI" id="CHEBI:57925"/>
    </ligand>
</feature>
<dbReference type="CDD" id="cd03190">
    <property type="entry name" value="GST_C_Omega_like"/>
    <property type="match status" value="1"/>
</dbReference>
<evidence type="ECO:0000256" key="2">
    <source>
        <dbReference type="PIRSR" id="PIRSR015753-2"/>
    </source>
</evidence>
<dbReference type="InterPro" id="IPR040079">
    <property type="entry name" value="Glutathione_S-Trfase"/>
</dbReference>
<dbReference type="PROSITE" id="PS50405">
    <property type="entry name" value="GST_CTER"/>
    <property type="match status" value="1"/>
</dbReference>
<evidence type="ECO:0000259" key="4">
    <source>
        <dbReference type="PROSITE" id="PS50405"/>
    </source>
</evidence>
<feature type="active site" description="Proton donor/acceptor" evidence="1">
    <location>
        <position position="189"/>
    </location>
</feature>
<dbReference type="Pfam" id="PF13409">
    <property type="entry name" value="GST_N_2"/>
    <property type="match status" value="1"/>
</dbReference>
<dbReference type="PANTHER" id="PTHR32419">
    <property type="entry name" value="GLUTATHIONYL-HYDROQUINONE REDUCTASE"/>
    <property type="match status" value="1"/>
</dbReference>
<dbReference type="Pfam" id="PF13410">
    <property type="entry name" value="GST_C_2"/>
    <property type="match status" value="1"/>
</dbReference>
<feature type="binding site" evidence="2">
    <location>
        <begin position="138"/>
        <end position="139"/>
    </location>
    <ligand>
        <name>glutathione</name>
        <dbReference type="ChEBI" id="CHEBI:57925"/>
    </ligand>
</feature>
<feature type="domain" description="GST C-terminal" evidence="4">
    <location>
        <begin position="166"/>
        <end position="292"/>
    </location>
</feature>
<dbReference type="InterPro" id="IPR004045">
    <property type="entry name" value="Glutathione_S-Trfase_N"/>
</dbReference>
<dbReference type="PIRSF" id="PIRSF015753">
    <property type="entry name" value="GST"/>
    <property type="match status" value="1"/>
</dbReference>
<dbReference type="OrthoDB" id="2309723at2759"/>
<protein>
    <submittedName>
        <fullName evidence="5">Glutathione S-transferase omega-like 2</fullName>
    </submittedName>
</protein>
<accession>A0A9Q1BIM0</accession>
<dbReference type="GO" id="GO:0004364">
    <property type="term" value="F:glutathione transferase activity"/>
    <property type="evidence" value="ECO:0007669"/>
    <property type="project" value="InterPro"/>
</dbReference>
<dbReference type="SFLD" id="SFLDG01148">
    <property type="entry name" value="Xi_(cytGST)"/>
    <property type="match status" value="1"/>
</dbReference>
<proteinExistence type="predicted"/>
<dbReference type="EMBL" id="JAIZAY010000016">
    <property type="protein sequence ID" value="KAJ8027276.1"/>
    <property type="molecule type" value="Genomic_DNA"/>
</dbReference>
<dbReference type="AlphaFoldDB" id="A0A9Q1BIM0"/>
<dbReference type="InterPro" id="IPR016639">
    <property type="entry name" value="GST_Omega/GSH"/>
</dbReference>
<dbReference type="SFLD" id="SFLDS00019">
    <property type="entry name" value="Glutathione_Transferase_(cytos"/>
    <property type="match status" value="1"/>
</dbReference>
<dbReference type="Gene3D" id="3.40.30.10">
    <property type="entry name" value="Glutaredoxin"/>
    <property type="match status" value="1"/>
</dbReference>
<dbReference type="Gene3D" id="1.20.1050.10">
    <property type="match status" value="1"/>
</dbReference>
<dbReference type="InterPro" id="IPR036249">
    <property type="entry name" value="Thioredoxin-like_sf"/>
</dbReference>
<dbReference type="InterPro" id="IPR047047">
    <property type="entry name" value="GST_Omega-like_C"/>
</dbReference>
<dbReference type="SUPFAM" id="SSF52833">
    <property type="entry name" value="Thioredoxin-like"/>
    <property type="match status" value="1"/>
</dbReference>
<reference evidence="5" key="1">
    <citation type="submission" date="2021-10" db="EMBL/GenBank/DDBJ databases">
        <title>Tropical sea cucumber genome reveals ecological adaptation and Cuvierian tubules defense mechanism.</title>
        <authorList>
            <person name="Chen T."/>
        </authorList>
    </citation>
    <scope>NUCLEOTIDE SEQUENCE</scope>
    <source>
        <strain evidence="5">Nanhai2018</strain>
        <tissue evidence="5">Muscle</tissue>
    </source>
</reference>
<evidence type="ECO:0000256" key="3">
    <source>
        <dbReference type="PIRSR" id="PIRSR015753-3"/>
    </source>
</evidence>